<dbReference type="STRING" id="448385.sce4197"/>
<proteinExistence type="predicted"/>
<keyword evidence="2" id="KW-1185">Reference proteome</keyword>
<protein>
    <submittedName>
        <fullName evidence="1">Uncharacterized protein</fullName>
    </submittedName>
</protein>
<dbReference type="SUPFAM" id="SSF48452">
    <property type="entry name" value="TPR-like"/>
    <property type="match status" value="1"/>
</dbReference>
<dbReference type="InterPro" id="IPR011990">
    <property type="entry name" value="TPR-like_helical_dom_sf"/>
</dbReference>
<dbReference type="HOGENOM" id="CLU_1019039_0_0_7"/>
<evidence type="ECO:0000313" key="2">
    <source>
        <dbReference type="Proteomes" id="UP000002139"/>
    </source>
</evidence>
<sequence>MSAHPTRTRAGRLPSGAAVRLLQGPGAGTLGPVCAARCVDAGGARRKARALAAASLAAALLHGAAPARADGVGWATAQAAELTRQAEARASAGEADVALQRYLEAVRFDATYGPAYLGLGALYERAGDPREAERAYTVGLDHVSGFVEGHRARAALRSREGRREEAIDDLEAAAALRGDDGELLQELAAAYVAAGALPAALGVARRLSALAARGGDRALAAAAATQARALSVLVGEADPVRAGGADRGTVRRALARYAAAPERGNAADPRRQGR</sequence>
<evidence type="ECO:0000313" key="1">
    <source>
        <dbReference type="EMBL" id="CAN94359.1"/>
    </source>
</evidence>
<name>A9EWX0_SORC5</name>
<dbReference type="AlphaFoldDB" id="A9EWX0"/>
<dbReference type="KEGG" id="scl:sce4197"/>
<dbReference type="eggNOG" id="COG0457">
    <property type="taxonomic scope" value="Bacteria"/>
</dbReference>
<reference evidence="1 2" key="1">
    <citation type="journal article" date="2007" name="Nat. Biotechnol.">
        <title>Complete genome sequence of the myxobacterium Sorangium cellulosum.</title>
        <authorList>
            <person name="Schneiker S."/>
            <person name="Perlova O."/>
            <person name="Kaiser O."/>
            <person name="Gerth K."/>
            <person name="Alici A."/>
            <person name="Altmeyer M.O."/>
            <person name="Bartels D."/>
            <person name="Bekel T."/>
            <person name="Beyer S."/>
            <person name="Bode E."/>
            <person name="Bode H.B."/>
            <person name="Bolten C.J."/>
            <person name="Choudhuri J.V."/>
            <person name="Doss S."/>
            <person name="Elnakady Y.A."/>
            <person name="Frank B."/>
            <person name="Gaigalat L."/>
            <person name="Goesmann A."/>
            <person name="Groeger C."/>
            <person name="Gross F."/>
            <person name="Jelsbak L."/>
            <person name="Jelsbak L."/>
            <person name="Kalinowski J."/>
            <person name="Kegler C."/>
            <person name="Knauber T."/>
            <person name="Konietzny S."/>
            <person name="Kopp M."/>
            <person name="Krause L."/>
            <person name="Krug D."/>
            <person name="Linke B."/>
            <person name="Mahmud T."/>
            <person name="Martinez-Arias R."/>
            <person name="McHardy A.C."/>
            <person name="Merai M."/>
            <person name="Meyer F."/>
            <person name="Mormann S."/>
            <person name="Munoz-Dorado J."/>
            <person name="Perez J."/>
            <person name="Pradella S."/>
            <person name="Rachid S."/>
            <person name="Raddatz G."/>
            <person name="Rosenau F."/>
            <person name="Rueckert C."/>
            <person name="Sasse F."/>
            <person name="Scharfe M."/>
            <person name="Schuster S.C."/>
            <person name="Suen G."/>
            <person name="Treuner-Lange A."/>
            <person name="Velicer G.J."/>
            <person name="Vorholter F.-J."/>
            <person name="Weissman K.J."/>
            <person name="Welch R.D."/>
            <person name="Wenzel S.C."/>
            <person name="Whitworth D.E."/>
            <person name="Wilhelm S."/>
            <person name="Wittmann C."/>
            <person name="Bloecker H."/>
            <person name="Puehler A."/>
            <person name="Mueller R."/>
        </authorList>
    </citation>
    <scope>NUCLEOTIDE SEQUENCE [LARGE SCALE GENOMIC DNA]</scope>
    <source>
        <strain evidence="2">So ce56</strain>
    </source>
</reference>
<organism evidence="1 2">
    <name type="scientific">Sorangium cellulosum (strain So ce56)</name>
    <name type="common">Polyangium cellulosum (strain So ce56)</name>
    <dbReference type="NCBI Taxonomy" id="448385"/>
    <lineage>
        <taxon>Bacteria</taxon>
        <taxon>Pseudomonadati</taxon>
        <taxon>Myxococcota</taxon>
        <taxon>Polyangia</taxon>
        <taxon>Polyangiales</taxon>
        <taxon>Polyangiaceae</taxon>
        <taxon>Sorangium</taxon>
    </lineage>
</organism>
<dbReference type="SMART" id="SM00028">
    <property type="entry name" value="TPR"/>
    <property type="match status" value="3"/>
</dbReference>
<dbReference type="BioCyc" id="SCEL448385:SCE_RS21570-MONOMER"/>
<dbReference type="Proteomes" id="UP000002139">
    <property type="component" value="Chromosome"/>
</dbReference>
<dbReference type="InterPro" id="IPR019734">
    <property type="entry name" value="TPR_rpt"/>
</dbReference>
<dbReference type="EMBL" id="AM746676">
    <property type="protein sequence ID" value="CAN94359.1"/>
    <property type="molecule type" value="Genomic_DNA"/>
</dbReference>
<dbReference type="Gene3D" id="1.25.40.10">
    <property type="entry name" value="Tetratricopeptide repeat domain"/>
    <property type="match status" value="1"/>
</dbReference>
<accession>A9EWX0</accession>
<gene>
    <name evidence="1" type="ordered locus">sce4197</name>
</gene>